<dbReference type="GO" id="GO:0010468">
    <property type="term" value="P:regulation of gene expression"/>
    <property type="evidence" value="ECO:0007669"/>
    <property type="project" value="TreeGrafter"/>
</dbReference>
<feature type="region of interest" description="Disordered" evidence="8">
    <location>
        <begin position="147"/>
        <end position="186"/>
    </location>
</feature>
<evidence type="ECO:0000256" key="3">
    <source>
        <dbReference type="ARBA" id="ARBA00022737"/>
    </source>
</evidence>
<dbReference type="Proteomes" id="UP000002320">
    <property type="component" value="Unassembled WGS sequence"/>
</dbReference>
<dbReference type="PROSITE" id="PS00028">
    <property type="entry name" value="ZINC_FINGER_C2H2_1"/>
    <property type="match status" value="4"/>
</dbReference>
<dbReference type="InterPro" id="IPR013087">
    <property type="entry name" value="Znf_C2H2_type"/>
</dbReference>
<sequence>MEFGVDSMFGSHHQVDEYYANSNLHFILPSFSIESAQNVGLYYEQESPFDVGTVPDYVPDQQTIYYIRSSEVYPTCSPPQQAEIPYCEGPTADTELDQQSYSYADMTSYILSHEVILGQNGTAVVTPLDSGSSATSSSEYNDIPVTVSPEKHSASSSLEAANAHEPTVTVVPTPSKQARKRGRKPLPKVPVTESEFYCLPCNQAFKSRRGLLQHNHYNHSGPKEHQCAQCGKKYSSVELLQTHVRKHNDAFKPYGCQQCTKRFSRPYDLKRHIWTSHGESPFGCRFCDKRFGRLDYVEQHEISHKNKTVIVKKKA</sequence>
<feature type="domain" description="C2H2-type" evidence="9">
    <location>
        <begin position="254"/>
        <end position="281"/>
    </location>
</feature>
<keyword evidence="4 7" id="KW-0863">Zinc-finger</keyword>
<keyword evidence="5" id="KW-0862">Zinc</keyword>
<organism>
    <name type="scientific">Culex quinquefasciatus</name>
    <name type="common">Southern house mosquito</name>
    <name type="synonym">Culex pungens</name>
    <dbReference type="NCBI Taxonomy" id="7176"/>
    <lineage>
        <taxon>Eukaryota</taxon>
        <taxon>Metazoa</taxon>
        <taxon>Ecdysozoa</taxon>
        <taxon>Arthropoda</taxon>
        <taxon>Hexapoda</taxon>
        <taxon>Insecta</taxon>
        <taxon>Pterygota</taxon>
        <taxon>Neoptera</taxon>
        <taxon>Endopterygota</taxon>
        <taxon>Diptera</taxon>
        <taxon>Nematocera</taxon>
        <taxon>Culicoidea</taxon>
        <taxon>Culicidae</taxon>
        <taxon>Culicinae</taxon>
        <taxon>Culicini</taxon>
        <taxon>Culex</taxon>
        <taxon>Culex</taxon>
    </lineage>
</organism>
<dbReference type="SUPFAM" id="SSF57667">
    <property type="entry name" value="beta-beta-alpha zinc fingers"/>
    <property type="match status" value="3"/>
</dbReference>
<dbReference type="FunFam" id="3.30.160.60:FF:000100">
    <property type="entry name" value="Zinc finger 45-like"/>
    <property type="match status" value="1"/>
</dbReference>
<dbReference type="KEGG" id="cqu:CpipJ_CPIJ007268"/>
<dbReference type="EMBL" id="DS231958">
    <property type="protein sequence ID" value="EDS29055.1"/>
    <property type="molecule type" value="Genomic_DNA"/>
</dbReference>
<dbReference type="InterPro" id="IPR036236">
    <property type="entry name" value="Znf_C2H2_sf"/>
</dbReference>
<evidence type="ECO:0000256" key="8">
    <source>
        <dbReference type="SAM" id="MobiDB-lite"/>
    </source>
</evidence>
<dbReference type="OMA" id="TESEFYC"/>
<name>B0WJC0_CULQU</name>
<feature type="domain" description="C2H2-type" evidence="9">
    <location>
        <begin position="225"/>
        <end position="252"/>
    </location>
</feature>
<proteinExistence type="predicted"/>
<dbReference type="GO" id="GO:0008270">
    <property type="term" value="F:zinc ion binding"/>
    <property type="evidence" value="ECO:0007669"/>
    <property type="project" value="UniProtKB-KW"/>
</dbReference>
<dbReference type="InterPro" id="IPR050331">
    <property type="entry name" value="Zinc_finger"/>
</dbReference>
<protein>
    <submittedName>
        <fullName evidence="10 11">Zinc finger protein 250</fullName>
    </submittedName>
</protein>
<evidence type="ECO:0000256" key="5">
    <source>
        <dbReference type="ARBA" id="ARBA00022833"/>
    </source>
</evidence>
<dbReference type="AlphaFoldDB" id="B0WJC0"/>
<keyword evidence="3" id="KW-0677">Repeat</keyword>
<dbReference type="eggNOG" id="KOG1721">
    <property type="taxonomic scope" value="Eukaryota"/>
</dbReference>
<dbReference type="Gene3D" id="3.30.160.60">
    <property type="entry name" value="Classic Zinc Finger"/>
    <property type="match status" value="2"/>
</dbReference>
<keyword evidence="6" id="KW-0539">Nucleus</keyword>
<reference evidence="11" key="2">
    <citation type="submission" date="2020-05" db="UniProtKB">
        <authorList>
            <consortium name="EnsemblMetazoa"/>
        </authorList>
    </citation>
    <scope>IDENTIFICATION</scope>
    <source>
        <strain evidence="11">JHB</strain>
    </source>
</reference>
<dbReference type="PANTHER" id="PTHR16515:SF66">
    <property type="entry name" value="C2H2-TYPE DOMAIN-CONTAINING PROTEIN"/>
    <property type="match status" value="1"/>
</dbReference>
<dbReference type="VEuPathDB" id="VectorBase:CQUJHB013961"/>
<keyword evidence="2" id="KW-0479">Metal-binding</keyword>
<evidence type="ECO:0000256" key="7">
    <source>
        <dbReference type="PROSITE-ProRule" id="PRU00042"/>
    </source>
</evidence>
<feature type="domain" description="C2H2-type" evidence="9">
    <location>
        <begin position="282"/>
        <end position="309"/>
    </location>
</feature>
<evidence type="ECO:0000259" key="9">
    <source>
        <dbReference type="PROSITE" id="PS50157"/>
    </source>
</evidence>
<evidence type="ECO:0000313" key="12">
    <source>
        <dbReference type="Proteomes" id="UP000002320"/>
    </source>
</evidence>
<feature type="domain" description="C2H2-type" evidence="9">
    <location>
        <begin position="196"/>
        <end position="224"/>
    </location>
</feature>
<accession>B0WJC0</accession>
<reference evidence="10" key="1">
    <citation type="submission" date="2007-03" db="EMBL/GenBank/DDBJ databases">
        <title>Annotation of Culex pipiens quinquefasciatus.</title>
        <authorList>
            <consortium name="The Broad Institute Genome Sequencing Platform"/>
            <person name="Atkinson P.W."/>
            <person name="Hemingway J."/>
            <person name="Christensen B.M."/>
            <person name="Higgs S."/>
            <person name="Kodira C."/>
            <person name="Hannick L."/>
            <person name="Megy K."/>
            <person name="O'Leary S."/>
            <person name="Pearson M."/>
            <person name="Haas B.J."/>
            <person name="Mauceli E."/>
            <person name="Wortman J.R."/>
            <person name="Lee N.H."/>
            <person name="Guigo R."/>
            <person name="Stanke M."/>
            <person name="Alvarado L."/>
            <person name="Amedeo P."/>
            <person name="Antoine C.H."/>
            <person name="Arensburger P."/>
            <person name="Bidwell S.L."/>
            <person name="Crawford M."/>
            <person name="Camaro F."/>
            <person name="Devon K."/>
            <person name="Engels R."/>
            <person name="Hammond M."/>
            <person name="Howarth C."/>
            <person name="Koehrsen M."/>
            <person name="Lawson D."/>
            <person name="Montgomery P."/>
            <person name="Nene V."/>
            <person name="Nusbaum C."/>
            <person name="Puiu D."/>
            <person name="Romero-Severson J."/>
            <person name="Severson D.W."/>
            <person name="Shumway M."/>
            <person name="Sisk P."/>
            <person name="Stolte C."/>
            <person name="Zeng Q."/>
            <person name="Eisenstadt E."/>
            <person name="Fraser-Liggett C."/>
            <person name="Strausberg R."/>
            <person name="Galagan J."/>
            <person name="Birren B."/>
            <person name="Collins F.H."/>
        </authorList>
    </citation>
    <scope>NUCLEOTIDE SEQUENCE [LARGE SCALE GENOMIC DNA]</scope>
    <source>
        <strain evidence="10">JHB</strain>
    </source>
</reference>
<comment type="subcellular location">
    <subcellularLocation>
        <location evidence="1">Nucleus</location>
    </subcellularLocation>
</comment>
<evidence type="ECO:0000313" key="10">
    <source>
        <dbReference type="EMBL" id="EDS29055.1"/>
    </source>
</evidence>
<evidence type="ECO:0000256" key="1">
    <source>
        <dbReference type="ARBA" id="ARBA00004123"/>
    </source>
</evidence>
<dbReference type="SMART" id="SM00355">
    <property type="entry name" value="ZnF_C2H2"/>
    <property type="match status" value="4"/>
</dbReference>
<evidence type="ECO:0000256" key="2">
    <source>
        <dbReference type="ARBA" id="ARBA00022723"/>
    </source>
</evidence>
<keyword evidence="12" id="KW-1185">Reference proteome</keyword>
<gene>
    <name evidence="11" type="primary">6039147</name>
    <name evidence="10" type="ORF">CpipJ_CPIJ007268</name>
</gene>
<dbReference type="STRING" id="7176.B0WJC0"/>
<evidence type="ECO:0000256" key="4">
    <source>
        <dbReference type="ARBA" id="ARBA00022771"/>
    </source>
</evidence>
<dbReference type="InParanoid" id="B0WJC0"/>
<evidence type="ECO:0000256" key="6">
    <source>
        <dbReference type="ARBA" id="ARBA00023242"/>
    </source>
</evidence>
<evidence type="ECO:0000313" key="11">
    <source>
        <dbReference type="EnsemblMetazoa" id="CPIJ007268-PA"/>
    </source>
</evidence>
<dbReference type="Pfam" id="PF00096">
    <property type="entry name" value="zf-C2H2"/>
    <property type="match status" value="2"/>
</dbReference>
<dbReference type="GO" id="GO:0005634">
    <property type="term" value="C:nucleus"/>
    <property type="evidence" value="ECO:0007669"/>
    <property type="project" value="UniProtKB-SubCell"/>
</dbReference>
<dbReference type="EnsemblMetazoa" id="CPIJ007268-RA">
    <property type="protein sequence ID" value="CPIJ007268-PA"/>
    <property type="gene ID" value="CPIJ007268"/>
</dbReference>
<feature type="compositionally biased region" description="Basic residues" evidence="8">
    <location>
        <begin position="177"/>
        <end position="186"/>
    </location>
</feature>
<dbReference type="OrthoDB" id="5305647at2759"/>
<dbReference type="VEuPathDB" id="VectorBase:CPIJ007268"/>
<dbReference type="HOGENOM" id="CLU_728168_0_0_1"/>
<dbReference type="PANTHER" id="PTHR16515">
    <property type="entry name" value="PR DOMAIN ZINC FINGER PROTEIN"/>
    <property type="match status" value="1"/>
</dbReference>
<dbReference type="PROSITE" id="PS50157">
    <property type="entry name" value="ZINC_FINGER_C2H2_2"/>
    <property type="match status" value="4"/>
</dbReference>